<protein>
    <recommendedName>
        <fullName evidence="3">Surface antigen BspA-like</fullName>
    </recommendedName>
</protein>
<dbReference type="SMR" id="A2DSY4"/>
<dbReference type="AlphaFoldDB" id="A2DSY4"/>
<evidence type="ECO:0008006" key="3">
    <source>
        <dbReference type="Google" id="ProtNLM"/>
    </source>
</evidence>
<dbReference type="VEuPathDB" id="TrichDB:TVAGG3_1041210"/>
<accession>A2DSY4</accession>
<name>A2DSY4_TRIV3</name>
<gene>
    <name evidence="1" type="ORF">TVAG_348430</name>
</gene>
<dbReference type="Proteomes" id="UP000001542">
    <property type="component" value="Unassembled WGS sequence"/>
</dbReference>
<keyword evidence="2" id="KW-1185">Reference proteome</keyword>
<dbReference type="VEuPathDB" id="TrichDB:TVAG_348430"/>
<proteinExistence type="predicted"/>
<organism evidence="1 2">
    <name type="scientific">Trichomonas vaginalis (strain ATCC PRA-98 / G3)</name>
    <dbReference type="NCBI Taxonomy" id="412133"/>
    <lineage>
        <taxon>Eukaryota</taxon>
        <taxon>Metamonada</taxon>
        <taxon>Parabasalia</taxon>
        <taxon>Trichomonadida</taxon>
        <taxon>Trichomonadidae</taxon>
        <taxon>Trichomonas</taxon>
    </lineage>
</organism>
<dbReference type="InterPro" id="IPR032675">
    <property type="entry name" value="LRR_dom_sf"/>
</dbReference>
<evidence type="ECO:0000313" key="1">
    <source>
        <dbReference type="EMBL" id="EAY16533.1"/>
    </source>
</evidence>
<dbReference type="Gene3D" id="3.80.10.10">
    <property type="entry name" value="Ribonuclease Inhibitor"/>
    <property type="match status" value="1"/>
</dbReference>
<dbReference type="InParanoid" id="A2DSY4"/>
<dbReference type="Pfam" id="PF13306">
    <property type="entry name" value="LRR_5"/>
    <property type="match status" value="1"/>
</dbReference>
<reference evidence="1" key="1">
    <citation type="submission" date="2006-10" db="EMBL/GenBank/DDBJ databases">
        <authorList>
            <person name="Amadeo P."/>
            <person name="Zhao Q."/>
            <person name="Wortman J."/>
            <person name="Fraser-Liggett C."/>
            <person name="Carlton J."/>
        </authorList>
    </citation>
    <scope>NUCLEOTIDE SEQUENCE</scope>
    <source>
        <strain evidence="1">G3</strain>
    </source>
</reference>
<evidence type="ECO:0000313" key="2">
    <source>
        <dbReference type="Proteomes" id="UP000001542"/>
    </source>
</evidence>
<dbReference type="SUPFAM" id="SSF52058">
    <property type="entry name" value="L domain-like"/>
    <property type="match status" value="1"/>
</dbReference>
<reference evidence="1" key="2">
    <citation type="journal article" date="2007" name="Science">
        <title>Draft genome sequence of the sexually transmitted pathogen Trichomonas vaginalis.</title>
        <authorList>
            <person name="Carlton J.M."/>
            <person name="Hirt R.P."/>
            <person name="Silva J.C."/>
            <person name="Delcher A.L."/>
            <person name="Schatz M."/>
            <person name="Zhao Q."/>
            <person name="Wortman J.R."/>
            <person name="Bidwell S.L."/>
            <person name="Alsmark U.C.M."/>
            <person name="Besteiro S."/>
            <person name="Sicheritz-Ponten T."/>
            <person name="Noel C.J."/>
            <person name="Dacks J.B."/>
            <person name="Foster P.G."/>
            <person name="Simillion C."/>
            <person name="Van de Peer Y."/>
            <person name="Miranda-Saavedra D."/>
            <person name="Barton G.J."/>
            <person name="Westrop G.D."/>
            <person name="Mueller S."/>
            <person name="Dessi D."/>
            <person name="Fiori P.L."/>
            <person name="Ren Q."/>
            <person name="Paulsen I."/>
            <person name="Zhang H."/>
            <person name="Bastida-Corcuera F.D."/>
            <person name="Simoes-Barbosa A."/>
            <person name="Brown M.T."/>
            <person name="Hayes R.D."/>
            <person name="Mukherjee M."/>
            <person name="Okumura C.Y."/>
            <person name="Schneider R."/>
            <person name="Smith A.J."/>
            <person name="Vanacova S."/>
            <person name="Villalvazo M."/>
            <person name="Haas B.J."/>
            <person name="Pertea M."/>
            <person name="Feldblyum T.V."/>
            <person name="Utterback T.R."/>
            <person name="Shu C.L."/>
            <person name="Osoegawa K."/>
            <person name="de Jong P.J."/>
            <person name="Hrdy I."/>
            <person name="Horvathova L."/>
            <person name="Zubacova Z."/>
            <person name="Dolezal P."/>
            <person name="Malik S.B."/>
            <person name="Logsdon J.M. Jr."/>
            <person name="Henze K."/>
            <person name="Gupta A."/>
            <person name="Wang C.C."/>
            <person name="Dunne R.L."/>
            <person name="Upcroft J.A."/>
            <person name="Upcroft P."/>
            <person name="White O."/>
            <person name="Salzberg S.L."/>
            <person name="Tang P."/>
            <person name="Chiu C.-H."/>
            <person name="Lee Y.-S."/>
            <person name="Embley T.M."/>
            <person name="Coombs G.H."/>
            <person name="Mottram J.C."/>
            <person name="Tachezy J."/>
            <person name="Fraser-Liggett C.M."/>
            <person name="Johnson P.J."/>
        </authorList>
    </citation>
    <scope>NUCLEOTIDE SEQUENCE [LARGE SCALE GENOMIC DNA]</scope>
    <source>
        <strain evidence="1">G3</strain>
    </source>
</reference>
<dbReference type="EMBL" id="DS113241">
    <property type="protein sequence ID" value="EAY16533.1"/>
    <property type="molecule type" value="Genomic_DNA"/>
</dbReference>
<sequence length="177" mass="19911">MFSCIITKHLLKKTVTIESQVTITGTKMILNDNSDFVNSEELLTRMQNENIDTIRLEGSSITDFPAFIGIQMVKSFECDITCDIPEYYFSHNQNIKTVIIGNNVENIKKEAFSYSTLESIEISSSTKIGENAFAYCTNLKVSNIHQLGNGVSIHIMGTEALRVSLPLICEFDTLRNR</sequence>
<dbReference type="InterPro" id="IPR026906">
    <property type="entry name" value="LRR_5"/>
</dbReference>